<evidence type="ECO:0000259" key="10">
    <source>
        <dbReference type="PROSITE" id="PS51918"/>
    </source>
</evidence>
<keyword evidence="4 9" id="KW-0949">S-adenosyl-L-methionine</keyword>
<dbReference type="SFLD" id="SFLDG01082">
    <property type="entry name" value="B12-binding_domain_containing"/>
    <property type="match status" value="1"/>
</dbReference>
<dbReference type="GO" id="GO:0006779">
    <property type="term" value="P:porphyrin-containing compound biosynthetic process"/>
    <property type="evidence" value="ECO:0007669"/>
    <property type="project" value="InterPro"/>
</dbReference>
<dbReference type="SFLD" id="SFLDF00562">
    <property type="entry name" value="HemN-like__clustered_with_heat"/>
    <property type="match status" value="1"/>
</dbReference>
<evidence type="ECO:0000256" key="5">
    <source>
        <dbReference type="ARBA" id="ARBA00022723"/>
    </source>
</evidence>
<dbReference type="SFLD" id="SFLDG01065">
    <property type="entry name" value="anaerobic_coproporphyrinogen-I"/>
    <property type="match status" value="1"/>
</dbReference>
<evidence type="ECO:0000256" key="7">
    <source>
        <dbReference type="ARBA" id="ARBA00023014"/>
    </source>
</evidence>
<evidence type="ECO:0000256" key="1">
    <source>
        <dbReference type="ARBA" id="ARBA00006100"/>
    </source>
</evidence>
<evidence type="ECO:0000256" key="9">
    <source>
        <dbReference type="RuleBase" id="RU364116"/>
    </source>
</evidence>
<accession>A0A5R9ALT0</accession>
<dbReference type="Gene3D" id="3.20.20.70">
    <property type="entry name" value="Aldolase class I"/>
    <property type="match status" value="1"/>
</dbReference>
<keyword evidence="7 9" id="KW-0411">Iron-sulfur</keyword>
<dbReference type="CDD" id="cd01335">
    <property type="entry name" value="Radical_SAM"/>
    <property type="match status" value="1"/>
</dbReference>
<keyword evidence="6 9" id="KW-0408">Iron</keyword>
<evidence type="ECO:0000313" key="11">
    <source>
        <dbReference type="EMBL" id="TLP79360.1"/>
    </source>
</evidence>
<evidence type="ECO:0000256" key="8">
    <source>
        <dbReference type="ARBA" id="ARBA00023186"/>
    </source>
</evidence>
<dbReference type="GO" id="GO:0046872">
    <property type="term" value="F:metal ion binding"/>
    <property type="evidence" value="ECO:0007669"/>
    <property type="project" value="UniProtKB-UniRule"/>
</dbReference>
<dbReference type="PROSITE" id="PS51918">
    <property type="entry name" value="RADICAL_SAM"/>
    <property type="match status" value="1"/>
</dbReference>
<comment type="similarity">
    <text evidence="1">Belongs to the anaerobic coproporphyrinogen-III oxidase family. HemW subfamily.</text>
</comment>
<evidence type="ECO:0000256" key="4">
    <source>
        <dbReference type="ARBA" id="ARBA00022691"/>
    </source>
</evidence>
<keyword evidence="9" id="KW-0004">4Fe-4S</keyword>
<keyword evidence="8 9" id="KW-0143">Chaperone</keyword>
<keyword evidence="3 9" id="KW-0349">Heme</keyword>
<dbReference type="RefSeq" id="WP_138169121.1">
    <property type="nucleotide sequence ID" value="NZ_VAWA01000002.1"/>
</dbReference>
<dbReference type="InterPro" id="IPR006638">
    <property type="entry name" value="Elp3/MiaA/NifB-like_rSAM"/>
</dbReference>
<protein>
    <recommendedName>
        <fullName evidence="2 9">Heme chaperone HemW</fullName>
    </recommendedName>
</protein>
<dbReference type="GO" id="GO:0051539">
    <property type="term" value="F:4 iron, 4 sulfur cluster binding"/>
    <property type="evidence" value="ECO:0007669"/>
    <property type="project" value="UniProtKB-UniRule"/>
</dbReference>
<keyword evidence="9" id="KW-0963">Cytoplasm</keyword>
<dbReference type="EMBL" id="VAWA01000002">
    <property type="protein sequence ID" value="TLP79360.1"/>
    <property type="molecule type" value="Genomic_DNA"/>
</dbReference>
<dbReference type="Proteomes" id="UP000306544">
    <property type="component" value="Unassembled WGS sequence"/>
</dbReference>
<evidence type="ECO:0000256" key="3">
    <source>
        <dbReference type="ARBA" id="ARBA00022617"/>
    </source>
</evidence>
<keyword evidence="12" id="KW-1185">Reference proteome</keyword>
<dbReference type="SFLD" id="SFLDS00029">
    <property type="entry name" value="Radical_SAM"/>
    <property type="match status" value="1"/>
</dbReference>
<dbReference type="SFLD" id="SFLDF00288">
    <property type="entry name" value="HemN-like__clustered_with_nucl"/>
    <property type="match status" value="1"/>
</dbReference>
<gene>
    <name evidence="11" type="ORF">FEF27_01795</name>
</gene>
<dbReference type="InterPro" id="IPR004559">
    <property type="entry name" value="HemW-like"/>
</dbReference>
<dbReference type="InterPro" id="IPR058240">
    <property type="entry name" value="rSAM_sf"/>
</dbReference>
<comment type="function">
    <text evidence="9">Probably acts as a heme chaperone, transferring heme to an unknown acceptor. Binds one molecule of heme per monomer, possibly covalently. Binds 1 [4Fe-4S] cluster. The cluster is coordinated with 3 cysteines and an exchangeable S-adenosyl-L-methionine.</text>
</comment>
<dbReference type="PANTHER" id="PTHR13932">
    <property type="entry name" value="COPROPORPHYRINIGEN III OXIDASE"/>
    <property type="match status" value="1"/>
</dbReference>
<dbReference type="NCBIfam" id="TIGR00539">
    <property type="entry name" value="hemN_rel"/>
    <property type="match status" value="1"/>
</dbReference>
<dbReference type="SUPFAM" id="SSF102114">
    <property type="entry name" value="Radical SAM enzymes"/>
    <property type="match status" value="1"/>
</dbReference>
<dbReference type="PANTHER" id="PTHR13932:SF5">
    <property type="entry name" value="RADICAL S-ADENOSYL METHIONINE DOMAIN-CONTAINING PROTEIN 1, MITOCHONDRIAL"/>
    <property type="match status" value="1"/>
</dbReference>
<dbReference type="InterPro" id="IPR013785">
    <property type="entry name" value="Aldolase_TIM"/>
</dbReference>
<evidence type="ECO:0000256" key="2">
    <source>
        <dbReference type="ARBA" id="ARBA00017228"/>
    </source>
</evidence>
<dbReference type="InterPro" id="IPR007197">
    <property type="entry name" value="rSAM"/>
</dbReference>
<reference evidence="11 12" key="1">
    <citation type="submission" date="2019-05" db="EMBL/GenBank/DDBJ databases">
        <title>Nesterenkonia sp. GY239, isolated from the Southern Atlantic Ocean.</title>
        <authorList>
            <person name="Zhang G."/>
        </authorList>
    </citation>
    <scope>NUCLEOTIDE SEQUENCE [LARGE SCALE GENOMIC DNA]</scope>
    <source>
        <strain evidence="11 12">GY239</strain>
    </source>
</reference>
<proteinExistence type="inferred from homology"/>
<dbReference type="OrthoDB" id="9808022at2"/>
<name>A0A5R9ALT0_9MICC</name>
<dbReference type="Pfam" id="PF04055">
    <property type="entry name" value="Radical_SAM"/>
    <property type="match status" value="1"/>
</dbReference>
<dbReference type="GO" id="GO:0005737">
    <property type="term" value="C:cytoplasm"/>
    <property type="evidence" value="ECO:0007669"/>
    <property type="project" value="UniProtKB-SubCell"/>
</dbReference>
<sequence length="429" mass="46063">MPASLPLGDPVPADGGFPPEVRRALPGRGETPFGLYVHIPFCSVRCGYCDFNTYTAADLGPGASRQSYPETVVGELEFARTTLDAAGAPQRALSTVFFGGGTPTLLPAEDLALILRRAQELFGFAAGAEVTTEANPDTVSAESAQMLAEAGFTRLSIGMQSAVPHVLKTLDRTHDPQNVPAAHAAARAAGLQTSLDLIYGTPGESLQDWKRSLETAVELQPDHISAYSLIVEDGTAMAAKIRRGELADIDPDDQADKYVVTDQLLSAAGYQWYEVSNFSRGPHTRSKHNLHYWQDTDWWGAGPGAHSHLAGMRWWNVKHPAPYAQRVQQGVSPGHGRELLDAQAQVLEHLMLRLRIAEGLDVAKFNALPQIRQGAAAPITAEQVHQLVQEGLAEAGAAGPSAEFPLGRVVLTLNGRLLADAVTRRLAHS</sequence>
<organism evidence="11 12">
    <name type="scientific">Nesterenkonia sphaerica</name>
    <dbReference type="NCBI Taxonomy" id="1804988"/>
    <lineage>
        <taxon>Bacteria</taxon>
        <taxon>Bacillati</taxon>
        <taxon>Actinomycetota</taxon>
        <taxon>Actinomycetes</taxon>
        <taxon>Micrococcales</taxon>
        <taxon>Micrococcaceae</taxon>
        <taxon>Nesterenkonia</taxon>
    </lineage>
</organism>
<dbReference type="AlphaFoldDB" id="A0A5R9ALT0"/>
<dbReference type="SMART" id="SM00729">
    <property type="entry name" value="Elp3"/>
    <property type="match status" value="1"/>
</dbReference>
<comment type="caution">
    <text evidence="11">The sequence shown here is derived from an EMBL/GenBank/DDBJ whole genome shotgun (WGS) entry which is preliminary data.</text>
</comment>
<evidence type="ECO:0000256" key="6">
    <source>
        <dbReference type="ARBA" id="ARBA00023004"/>
    </source>
</evidence>
<feature type="domain" description="Radical SAM core" evidence="10">
    <location>
        <begin position="27"/>
        <end position="268"/>
    </location>
</feature>
<comment type="subcellular location">
    <subcellularLocation>
        <location evidence="9">Cytoplasm</location>
    </subcellularLocation>
</comment>
<keyword evidence="5 9" id="KW-0479">Metal-binding</keyword>
<dbReference type="GO" id="GO:0004109">
    <property type="term" value="F:coproporphyrinogen oxidase activity"/>
    <property type="evidence" value="ECO:0007669"/>
    <property type="project" value="InterPro"/>
</dbReference>
<dbReference type="InterPro" id="IPR034505">
    <property type="entry name" value="Coproporphyrinogen-III_oxidase"/>
</dbReference>
<evidence type="ECO:0000313" key="12">
    <source>
        <dbReference type="Proteomes" id="UP000306544"/>
    </source>
</evidence>